<dbReference type="InterPro" id="IPR008909">
    <property type="entry name" value="DALR_anticod-bd"/>
</dbReference>
<dbReference type="AlphaFoldDB" id="A0A1H9S6T9"/>
<evidence type="ECO:0000313" key="13">
    <source>
        <dbReference type="Proteomes" id="UP000199318"/>
    </source>
</evidence>
<keyword evidence="7 10" id="KW-0648">Protein biosynthesis</keyword>
<protein>
    <recommendedName>
        <fullName evidence="10">Glycine--tRNA ligase beta subunit</fullName>
        <ecNumber evidence="10">6.1.1.14</ecNumber>
    </recommendedName>
    <alternativeName>
        <fullName evidence="10">Glycyl-tRNA synthetase beta subunit</fullName>
        <shortName evidence="10">GlyRS</shortName>
    </alternativeName>
</protein>
<dbReference type="Pfam" id="PF02092">
    <property type="entry name" value="tRNA_synt_2f"/>
    <property type="match status" value="1"/>
</dbReference>
<dbReference type="SUPFAM" id="SSF109604">
    <property type="entry name" value="HD-domain/PDEase-like"/>
    <property type="match status" value="1"/>
</dbReference>
<dbReference type="RefSeq" id="WP_093072365.1">
    <property type="nucleotide sequence ID" value="NZ_FOGV01000006.1"/>
</dbReference>
<feature type="domain" description="DALR anticodon binding" evidence="11">
    <location>
        <begin position="586"/>
        <end position="683"/>
    </location>
</feature>
<dbReference type="InterPro" id="IPR006194">
    <property type="entry name" value="Gly-tRNA-synth_heterodimer"/>
</dbReference>
<dbReference type="PANTHER" id="PTHR30075:SF2">
    <property type="entry name" value="GLYCINE--TRNA LIGASE, CHLOROPLASTIC_MITOCHONDRIAL 2"/>
    <property type="match status" value="1"/>
</dbReference>
<keyword evidence="3 10" id="KW-0963">Cytoplasm</keyword>
<proteinExistence type="inferred from homology"/>
<name>A0A1H9S6T9_9BACI</name>
<dbReference type="Proteomes" id="UP000199318">
    <property type="component" value="Unassembled WGS sequence"/>
</dbReference>
<dbReference type="GO" id="GO:0006420">
    <property type="term" value="P:arginyl-tRNA aminoacylation"/>
    <property type="evidence" value="ECO:0007669"/>
    <property type="project" value="InterPro"/>
</dbReference>
<dbReference type="EC" id="6.1.1.14" evidence="10"/>
<dbReference type="OrthoDB" id="9775440at2"/>
<comment type="caution">
    <text evidence="12">The sequence shown here is derived from an EMBL/GenBank/DDBJ whole genome shotgun (WGS) entry which is preliminary data.</text>
</comment>
<dbReference type="GO" id="GO:0006426">
    <property type="term" value="P:glycyl-tRNA aminoacylation"/>
    <property type="evidence" value="ECO:0007669"/>
    <property type="project" value="UniProtKB-UniRule"/>
</dbReference>
<keyword evidence="4 10" id="KW-0436">Ligase</keyword>
<dbReference type="PROSITE" id="PS50861">
    <property type="entry name" value="AA_TRNA_LIGASE_II_GLYAB"/>
    <property type="match status" value="1"/>
</dbReference>
<dbReference type="STRING" id="1464123.SAMN05444126_10672"/>
<dbReference type="InterPro" id="IPR015944">
    <property type="entry name" value="Gly-tRNA-synth_bsu"/>
</dbReference>
<evidence type="ECO:0000256" key="6">
    <source>
        <dbReference type="ARBA" id="ARBA00022840"/>
    </source>
</evidence>
<comment type="similarity">
    <text evidence="2 10">Belongs to the class-II aminoacyl-tRNA synthetase family.</text>
</comment>
<evidence type="ECO:0000313" key="12">
    <source>
        <dbReference type="EMBL" id="SER80766.1"/>
    </source>
</evidence>
<evidence type="ECO:0000256" key="7">
    <source>
        <dbReference type="ARBA" id="ARBA00022917"/>
    </source>
</evidence>
<evidence type="ECO:0000256" key="5">
    <source>
        <dbReference type="ARBA" id="ARBA00022741"/>
    </source>
</evidence>
<evidence type="ECO:0000256" key="4">
    <source>
        <dbReference type="ARBA" id="ARBA00022598"/>
    </source>
</evidence>
<dbReference type="GO" id="GO:0004814">
    <property type="term" value="F:arginine-tRNA ligase activity"/>
    <property type="evidence" value="ECO:0007669"/>
    <property type="project" value="InterPro"/>
</dbReference>
<keyword evidence="5 10" id="KW-0547">Nucleotide-binding</keyword>
<evidence type="ECO:0000259" key="11">
    <source>
        <dbReference type="Pfam" id="PF05746"/>
    </source>
</evidence>
<evidence type="ECO:0000256" key="8">
    <source>
        <dbReference type="ARBA" id="ARBA00023146"/>
    </source>
</evidence>
<dbReference type="GO" id="GO:0005829">
    <property type="term" value="C:cytosol"/>
    <property type="evidence" value="ECO:0007669"/>
    <property type="project" value="TreeGrafter"/>
</dbReference>
<keyword evidence="8 10" id="KW-0030">Aminoacyl-tRNA synthetase</keyword>
<evidence type="ECO:0000256" key="9">
    <source>
        <dbReference type="ARBA" id="ARBA00047937"/>
    </source>
</evidence>
<evidence type="ECO:0000256" key="1">
    <source>
        <dbReference type="ARBA" id="ARBA00004496"/>
    </source>
</evidence>
<dbReference type="PANTHER" id="PTHR30075">
    <property type="entry name" value="GLYCYL-TRNA SYNTHETASE"/>
    <property type="match status" value="1"/>
</dbReference>
<dbReference type="Gene3D" id="1.10.730.10">
    <property type="entry name" value="Isoleucyl-tRNA Synthetase, Domain 1"/>
    <property type="match status" value="1"/>
</dbReference>
<dbReference type="GO" id="GO:0004820">
    <property type="term" value="F:glycine-tRNA ligase activity"/>
    <property type="evidence" value="ECO:0007669"/>
    <property type="project" value="UniProtKB-UniRule"/>
</dbReference>
<evidence type="ECO:0000256" key="2">
    <source>
        <dbReference type="ARBA" id="ARBA00008226"/>
    </source>
</evidence>
<comment type="subunit">
    <text evidence="10">Tetramer of two alpha and two beta subunits.</text>
</comment>
<dbReference type="EMBL" id="FOGV01000006">
    <property type="protein sequence ID" value="SER80766.1"/>
    <property type="molecule type" value="Genomic_DNA"/>
</dbReference>
<reference evidence="13" key="1">
    <citation type="submission" date="2016-10" db="EMBL/GenBank/DDBJ databases">
        <authorList>
            <person name="de Groot N.N."/>
        </authorList>
    </citation>
    <scope>NUCLEOTIDE SEQUENCE [LARGE SCALE GENOMIC DNA]</scope>
    <source>
        <strain evidence="13">10nlg</strain>
    </source>
</reference>
<keyword evidence="13" id="KW-1185">Reference proteome</keyword>
<keyword evidence="6 10" id="KW-0067">ATP-binding</keyword>
<organism evidence="12 13">
    <name type="scientific">Salisediminibacterium halotolerans</name>
    <dbReference type="NCBI Taxonomy" id="517425"/>
    <lineage>
        <taxon>Bacteria</taxon>
        <taxon>Bacillati</taxon>
        <taxon>Bacillota</taxon>
        <taxon>Bacilli</taxon>
        <taxon>Bacillales</taxon>
        <taxon>Bacillaceae</taxon>
        <taxon>Salisediminibacterium</taxon>
    </lineage>
</organism>
<evidence type="ECO:0000256" key="3">
    <source>
        <dbReference type="ARBA" id="ARBA00022490"/>
    </source>
</evidence>
<sequence>MTKKPLLVEIGLEEMPAHFVENAMNELAARTTKFLDEKNVGYGEIESFATPRRLAVLIYDVEDKQQDQEKTAKGPAKKIAVDENGNWTKAAEGFARSQGITVNDLTIDVLKGEEYVYAKTFVKGAETEDFLPEIKEVIQSIPFPKNMRWGSYDLRYARPIRWLTAMYGNEVIPFEMVGVSTSNVSMGHRFLGKAATLESAADYPEALLSEYVIVRPEERKRAISNQIAEIAETNGWEIPVDYDLLDEVNQLVEYPTALYGEFDERFLAVPSQVLITTMREHQRYFPVKNQAGELLPYFVTVRNGDHRHLQNVRKGNEKVLRSRLQDSEFFYQEDLKQPLADLLPKLSAIVYHEELGTIADKVKRNMHITALIGKETGASAEEVSQAERAAELSKADLVTEMVNEFTELQGEMGEIYALKSGEDETVAQAVREHYLPKQSGDPVPETAAGAYVSAADKIDTLVTSFAIGNVPTGSQDPHGLRRQAAAILQLFHQRGWTADLYQIFSAAYDSAAEETRVKRGKEDVLADLKTFTALRYKTLLMEKGVRYDIVDAVLAGETGTVPLVFKKASYLMQQIANETFKKDVEAFSRVTNIAKKSAQEDVSVNPDAFKADEEQQLFDETAKAKEKAGQALSNAEVEEAYNALASLVPIIHVYFDRIMVMTEEPDVKANRLAQMKFTADALQSFADFQAIVFHTDS</sequence>
<dbReference type="NCBIfam" id="TIGR00211">
    <property type="entry name" value="glyS"/>
    <property type="match status" value="1"/>
</dbReference>
<dbReference type="GO" id="GO:0005524">
    <property type="term" value="F:ATP binding"/>
    <property type="evidence" value="ECO:0007669"/>
    <property type="project" value="UniProtKB-UniRule"/>
</dbReference>
<comment type="catalytic activity">
    <reaction evidence="9 10">
        <text>tRNA(Gly) + glycine + ATP = glycyl-tRNA(Gly) + AMP + diphosphate</text>
        <dbReference type="Rhea" id="RHEA:16013"/>
        <dbReference type="Rhea" id="RHEA-COMP:9664"/>
        <dbReference type="Rhea" id="RHEA-COMP:9683"/>
        <dbReference type="ChEBI" id="CHEBI:30616"/>
        <dbReference type="ChEBI" id="CHEBI:33019"/>
        <dbReference type="ChEBI" id="CHEBI:57305"/>
        <dbReference type="ChEBI" id="CHEBI:78442"/>
        <dbReference type="ChEBI" id="CHEBI:78522"/>
        <dbReference type="ChEBI" id="CHEBI:456215"/>
        <dbReference type="EC" id="6.1.1.14"/>
    </reaction>
</comment>
<accession>A0A1H9S6T9</accession>
<dbReference type="Pfam" id="PF05746">
    <property type="entry name" value="DALR_1"/>
    <property type="match status" value="1"/>
</dbReference>
<evidence type="ECO:0000256" key="10">
    <source>
        <dbReference type="HAMAP-Rule" id="MF_00255"/>
    </source>
</evidence>
<dbReference type="PRINTS" id="PR01045">
    <property type="entry name" value="TRNASYNTHGB"/>
</dbReference>
<dbReference type="HAMAP" id="MF_00255">
    <property type="entry name" value="Gly_tRNA_synth_beta"/>
    <property type="match status" value="1"/>
</dbReference>
<comment type="subcellular location">
    <subcellularLocation>
        <location evidence="1 10">Cytoplasm</location>
    </subcellularLocation>
</comment>
<gene>
    <name evidence="10" type="primary">glyS</name>
    <name evidence="12" type="ORF">SAMN05444126_10672</name>
</gene>